<keyword evidence="6 7" id="KW-0472">Membrane</keyword>
<dbReference type="GeneID" id="54280842"/>
<dbReference type="CDD" id="cd17480">
    <property type="entry name" value="MFS_SLC40A1_like"/>
    <property type="match status" value="1"/>
</dbReference>
<keyword evidence="5 7" id="KW-1133">Transmembrane helix</keyword>
<evidence type="ECO:0000256" key="1">
    <source>
        <dbReference type="ARBA" id="ARBA00004141"/>
    </source>
</evidence>
<dbReference type="AlphaFoldDB" id="A0A6A5XWD8"/>
<dbReference type="InterPro" id="IPR036259">
    <property type="entry name" value="MFS_trans_sf"/>
</dbReference>
<feature type="transmembrane region" description="Helical" evidence="7">
    <location>
        <begin position="308"/>
        <end position="327"/>
    </location>
</feature>
<evidence type="ECO:0000256" key="5">
    <source>
        <dbReference type="ARBA" id="ARBA00022989"/>
    </source>
</evidence>
<evidence type="ECO:0000256" key="6">
    <source>
        <dbReference type="ARBA" id="ARBA00023136"/>
    </source>
</evidence>
<protein>
    <recommendedName>
        <fullName evidence="7">Solute carrier family 40 member</fullName>
    </recommendedName>
</protein>
<dbReference type="Pfam" id="PF06963">
    <property type="entry name" value="FPN1"/>
    <property type="match status" value="1"/>
</dbReference>
<keyword evidence="7" id="KW-0406">Ion transport</keyword>
<accession>A0A6A5XWD8</accession>
<evidence type="ECO:0000256" key="7">
    <source>
        <dbReference type="RuleBase" id="RU365065"/>
    </source>
</evidence>
<dbReference type="OrthoDB" id="648861at2759"/>
<sequence length="490" mass="54312">MSLQVDEETPLIRKDSTITSDLNHVPSSIKKRLYISHFLSTWNSRVFEFGAVLYLASIFPNSLRPMSIYAFTRGIASILLSPAVGRYIDTANRLQVVRSSIVFQRVSVALSCLIFWVFASGRVEAYGLTVGLLTIVAMLACTEKICSVMNTVSVEKDWVVVVAGKNEAALRELNAQMRRIDLICKLAGPFMISMTDGFSTEIAIILNFSMNIASVVIEYYAIARVYESVPALQEPKTSTHDQQIETGSTSYAQRTTRSIKSYVDLLSTYFHHRAFLPSFALAILNFTVLSFGGQMVTYLLSGGYNSHHIGFVRTLAVVLEIAATWTAPWFMSKVGPLRAGLWSINWQILSLAGAATAFLSIKYRPYAASGLVAGSILSRIGLRGFDLCAQIVVQEEVEAEIRGAFSAVEASFQSLFEMCSYFSTMVFARPDQFEWPVLLSCGAVFMAGVLYSRFVRSRRGHLLHLPSCVHPKGRGKHPVHDEENQSPLRG</sequence>
<keyword evidence="4 7" id="KW-0812">Transmembrane</keyword>
<feature type="transmembrane region" description="Helical" evidence="7">
    <location>
        <begin position="68"/>
        <end position="88"/>
    </location>
</feature>
<feature type="transmembrane region" description="Helical" evidence="7">
    <location>
        <begin position="435"/>
        <end position="454"/>
    </location>
</feature>
<feature type="transmembrane region" description="Helical" evidence="7">
    <location>
        <begin position="274"/>
        <end position="296"/>
    </location>
</feature>
<comment type="caution">
    <text evidence="7">Lacks conserved residue(s) required for the propagation of feature annotation.</text>
</comment>
<evidence type="ECO:0000256" key="4">
    <source>
        <dbReference type="ARBA" id="ARBA00022692"/>
    </source>
</evidence>
<dbReference type="PANTHER" id="PTHR11660">
    <property type="entry name" value="SOLUTE CARRIER FAMILY 40 MEMBER"/>
    <property type="match status" value="1"/>
</dbReference>
<dbReference type="PANTHER" id="PTHR11660:SF57">
    <property type="entry name" value="SOLUTE CARRIER FAMILY 40 MEMBER"/>
    <property type="match status" value="1"/>
</dbReference>
<dbReference type="GO" id="GO:0016020">
    <property type="term" value="C:membrane"/>
    <property type="evidence" value="ECO:0007669"/>
    <property type="project" value="UniProtKB-SubCell"/>
</dbReference>
<organism evidence="8 9">
    <name type="scientific">Aaosphaeria arxii CBS 175.79</name>
    <dbReference type="NCBI Taxonomy" id="1450172"/>
    <lineage>
        <taxon>Eukaryota</taxon>
        <taxon>Fungi</taxon>
        <taxon>Dikarya</taxon>
        <taxon>Ascomycota</taxon>
        <taxon>Pezizomycotina</taxon>
        <taxon>Dothideomycetes</taxon>
        <taxon>Pleosporomycetidae</taxon>
        <taxon>Pleosporales</taxon>
        <taxon>Pleosporales incertae sedis</taxon>
        <taxon>Aaosphaeria</taxon>
    </lineage>
</organism>
<dbReference type="Gene3D" id="1.20.1250.20">
    <property type="entry name" value="MFS general substrate transporter like domains"/>
    <property type="match status" value="1"/>
</dbReference>
<keyword evidence="3 7" id="KW-0813">Transport</keyword>
<comment type="function">
    <text evidence="7">May be involved in iron transport and iron homeostasis.</text>
</comment>
<feature type="transmembrane region" description="Helical" evidence="7">
    <location>
        <begin position="339"/>
        <end position="361"/>
    </location>
</feature>
<dbReference type="GO" id="GO:0005381">
    <property type="term" value="F:iron ion transmembrane transporter activity"/>
    <property type="evidence" value="ECO:0007669"/>
    <property type="project" value="UniProtKB-UniRule"/>
</dbReference>
<gene>
    <name evidence="8" type="ORF">BU24DRAFT_345390</name>
</gene>
<evidence type="ECO:0000256" key="3">
    <source>
        <dbReference type="ARBA" id="ARBA00022448"/>
    </source>
</evidence>
<proteinExistence type="inferred from homology"/>
<keyword evidence="9" id="KW-1185">Reference proteome</keyword>
<feature type="transmembrane region" description="Helical" evidence="7">
    <location>
        <begin position="100"/>
        <end position="119"/>
    </location>
</feature>
<dbReference type="InterPro" id="IPR009716">
    <property type="entry name" value="Ferroportin-1"/>
</dbReference>
<dbReference type="EMBL" id="ML978068">
    <property type="protein sequence ID" value="KAF2017482.1"/>
    <property type="molecule type" value="Genomic_DNA"/>
</dbReference>
<reference evidence="8" key="1">
    <citation type="journal article" date="2020" name="Stud. Mycol.">
        <title>101 Dothideomycetes genomes: a test case for predicting lifestyles and emergence of pathogens.</title>
        <authorList>
            <person name="Haridas S."/>
            <person name="Albert R."/>
            <person name="Binder M."/>
            <person name="Bloem J."/>
            <person name="Labutti K."/>
            <person name="Salamov A."/>
            <person name="Andreopoulos B."/>
            <person name="Baker S."/>
            <person name="Barry K."/>
            <person name="Bills G."/>
            <person name="Bluhm B."/>
            <person name="Cannon C."/>
            <person name="Castanera R."/>
            <person name="Culley D."/>
            <person name="Daum C."/>
            <person name="Ezra D."/>
            <person name="Gonzalez J."/>
            <person name="Henrissat B."/>
            <person name="Kuo A."/>
            <person name="Liang C."/>
            <person name="Lipzen A."/>
            <person name="Lutzoni F."/>
            <person name="Magnuson J."/>
            <person name="Mondo S."/>
            <person name="Nolan M."/>
            <person name="Ohm R."/>
            <person name="Pangilinan J."/>
            <person name="Park H.-J."/>
            <person name="Ramirez L."/>
            <person name="Alfaro M."/>
            <person name="Sun H."/>
            <person name="Tritt A."/>
            <person name="Yoshinaga Y."/>
            <person name="Zwiers L.-H."/>
            <person name="Turgeon B."/>
            <person name="Goodwin S."/>
            <person name="Spatafora J."/>
            <person name="Crous P."/>
            <person name="Grigoriev I."/>
        </authorList>
    </citation>
    <scope>NUCLEOTIDE SEQUENCE</scope>
    <source>
        <strain evidence="8">CBS 175.79</strain>
    </source>
</reference>
<evidence type="ECO:0000313" key="8">
    <source>
        <dbReference type="EMBL" id="KAF2017482.1"/>
    </source>
</evidence>
<feature type="transmembrane region" description="Helical" evidence="7">
    <location>
        <begin position="125"/>
        <end position="142"/>
    </location>
</feature>
<comment type="subcellular location">
    <subcellularLocation>
        <location evidence="1 7">Membrane</location>
        <topology evidence="1 7">Multi-pass membrane protein</topology>
    </subcellularLocation>
</comment>
<evidence type="ECO:0000313" key="9">
    <source>
        <dbReference type="Proteomes" id="UP000799778"/>
    </source>
</evidence>
<name>A0A6A5XWD8_9PLEO</name>
<dbReference type="RefSeq" id="XP_033385821.1">
    <property type="nucleotide sequence ID" value="XM_033523445.1"/>
</dbReference>
<dbReference type="Proteomes" id="UP000799778">
    <property type="component" value="Unassembled WGS sequence"/>
</dbReference>
<dbReference type="SUPFAM" id="SSF103473">
    <property type="entry name" value="MFS general substrate transporter"/>
    <property type="match status" value="1"/>
</dbReference>
<comment type="similarity">
    <text evidence="2 7">Belongs to the ferroportin (FP) (TC 2.A.100) family. SLC40A subfamily.</text>
</comment>
<evidence type="ECO:0000256" key="2">
    <source>
        <dbReference type="ARBA" id="ARBA00006279"/>
    </source>
</evidence>